<gene>
    <name evidence="2" type="ORF">DEP91_07095</name>
</gene>
<protein>
    <recommendedName>
        <fullName evidence="4">Rap1a immunity protein domain-containing protein</fullName>
    </recommendedName>
</protein>
<feature type="chain" id="PRO_5017787040" description="Rap1a immunity protein domain-containing protein" evidence="1">
    <location>
        <begin position="18"/>
        <end position="126"/>
    </location>
</feature>
<reference evidence="2 3" key="1">
    <citation type="journal article" date="2018" name="Nat. Biotechnol.">
        <title>A standardized bacterial taxonomy based on genome phylogeny substantially revises the tree of life.</title>
        <authorList>
            <person name="Parks D.H."/>
            <person name="Chuvochina M."/>
            <person name="Waite D.W."/>
            <person name="Rinke C."/>
            <person name="Skarshewski A."/>
            <person name="Chaumeil P.A."/>
            <person name="Hugenholtz P."/>
        </authorList>
    </citation>
    <scope>NUCLEOTIDE SEQUENCE [LARGE SCALE GENOMIC DNA]</scope>
    <source>
        <strain evidence="2">UBA9015</strain>
    </source>
</reference>
<organism evidence="2 3">
    <name type="scientific">Sphingomonas bacterium</name>
    <dbReference type="NCBI Taxonomy" id="1895847"/>
    <lineage>
        <taxon>Bacteria</taxon>
        <taxon>Pseudomonadati</taxon>
        <taxon>Pseudomonadota</taxon>
        <taxon>Alphaproteobacteria</taxon>
        <taxon>Sphingomonadales</taxon>
        <taxon>Sphingomonadaceae</taxon>
        <taxon>Sphingomonas</taxon>
    </lineage>
</organism>
<feature type="signal peptide" evidence="1">
    <location>
        <begin position="1"/>
        <end position="17"/>
    </location>
</feature>
<evidence type="ECO:0008006" key="4">
    <source>
        <dbReference type="Google" id="ProtNLM"/>
    </source>
</evidence>
<name>A0A3D0WB00_9SPHN</name>
<dbReference type="Proteomes" id="UP000262699">
    <property type="component" value="Unassembled WGS sequence"/>
</dbReference>
<comment type="caution">
    <text evidence="2">The sequence shown here is derived from an EMBL/GenBank/DDBJ whole genome shotgun (WGS) entry which is preliminary data.</text>
</comment>
<sequence length="126" mass="13208">MKTTFLALTLTLPTAAAATQTGTFIALWDAASRARAVDGKTAAQTLATPELKALLDEFASVAGAYRQQILDARAAGKTPRACPPKSLDLTVDAVVADVRALPPAWQTRDFAESFGAALDKRYPCGG</sequence>
<proteinExistence type="predicted"/>
<evidence type="ECO:0000313" key="3">
    <source>
        <dbReference type="Proteomes" id="UP000262699"/>
    </source>
</evidence>
<evidence type="ECO:0000313" key="2">
    <source>
        <dbReference type="EMBL" id="HCB75927.1"/>
    </source>
</evidence>
<dbReference type="EMBL" id="DOYJ01000202">
    <property type="protein sequence ID" value="HCB75927.1"/>
    <property type="molecule type" value="Genomic_DNA"/>
</dbReference>
<keyword evidence="1" id="KW-0732">Signal</keyword>
<accession>A0A3D0WB00</accession>
<evidence type="ECO:0000256" key="1">
    <source>
        <dbReference type="SAM" id="SignalP"/>
    </source>
</evidence>
<dbReference type="AlphaFoldDB" id="A0A3D0WB00"/>